<keyword evidence="5" id="KW-1278">Translocase</keyword>
<evidence type="ECO:0000256" key="2">
    <source>
        <dbReference type="ARBA" id="ARBA00010519"/>
    </source>
</evidence>
<proteinExistence type="inferred from homology"/>
<evidence type="ECO:0000256" key="10">
    <source>
        <dbReference type="ARBA" id="ARBA00049551"/>
    </source>
</evidence>
<comment type="subcellular location">
    <subcellularLocation>
        <location evidence="1">Membrane</location>
        <topology evidence="1">Multi-pass membrane protein</topology>
    </subcellularLocation>
</comment>
<feature type="transmembrane region" description="Helical" evidence="11">
    <location>
        <begin position="26"/>
        <end position="48"/>
    </location>
</feature>
<keyword evidence="4 11" id="KW-0812">Transmembrane</keyword>
<keyword evidence="12" id="KW-0496">Mitochondrion</keyword>
<evidence type="ECO:0000256" key="8">
    <source>
        <dbReference type="ARBA" id="ARBA00023136"/>
    </source>
</evidence>
<dbReference type="InterPro" id="IPR039428">
    <property type="entry name" value="NUOK/Mnh_C1-like"/>
</dbReference>
<dbReference type="Gene3D" id="1.10.287.3510">
    <property type="match status" value="1"/>
</dbReference>
<evidence type="ECO:0000256" key="7">
    <source>
        <dbReference type="ARBA" id="ARBA00023027"/>
    </source>
</evidence>
<gene>
    <name evidence="12" type="primary">nad4l</name>
</gene>
<reference evidence="12" key="1">
    <citation type="journal article" date="2021" name="Int. J. Mol. Sci.">
        <title>Characterization of Three Complete Mitogenomes of Flatidae (Hemiptera: Fulgoroidea) and Compositional Heterogeneity Analysis in the Planthoppers' Mitochondrial Phylogenomics.</title>
        <authorList>
            <person name="Ai D."/>
            <person name="Peng L."/>
            <person name="Qin D."/>
            <person name="Zhang Y."/>
        </authorList>
    </citation>
    <scope>NUCLEOTIDE SEQUENCE</scope>
</reference>
<comment type="catalytic activity">
    <reaction evidence="10">
        <text>a ubiquinone + NADH + 5 H(+)(in) = a ubiquinol + NAD(+) + 4 H(+)(out)</text>
        <dbReference type="Rhea" id="RHEA:29091"/>
        <dbReference type="Rhea" id="RHEA-COMP:9565"/>
        <dbReference type="Rhea" id="RHEA-COMP:9566"/>
        <dbReference type="ChEBI" id="CHEBI:15378"/>
        <dbReference type="ChEBI" id="CHEBI:16389"/>
        <dbReference type="ChEBI" id="CHEBI:17976"/>
        <dbReference type="ChEBI" id="CHEBI:57540"/>
        <dbReference type="ChEBI" id="CHEBI:57945"/>
        <dbReference type="EC" id="7.1.1.2"/>
    </reaction>
</comment>
<protein>
    <recommendedName>
        <fullName evidence="3">NADH-ubiquinone oxidoreductase chain 4L</fullName>
    </recommendedName>
    <alternativeName>
        <fullName evidence="9">NADH dehydrogenase subunit 4L</fullName>
    </alternativeName>
</protein>
<comment type="similarity">
    <text evidence="2">Belongs to the complex I subunit 4L family.</text>
</comment>
<evidence type="ECO:0000256" key="11">
    <source>
        <dbReference type="SAM" id="Phobius"/>
    </source>
</evidence>
<evidence type="ECO:0000256" key="4">
    <source>
        <dbReference type="ARBA" id="ARBA00022692"/>
    </source>
</evidence>
<evidence type="ECO:0000313" key="12">
    <source>
        <dbReference type="EMBL" id="QWS05465.1"/>
    </source>
</evidence>
<dbReference type="GO" id="GO:0016020">
    <property type="term" value="C:membrane"/>
    <property type="evidence" value="ECO:0007669"/>
    <property type="project" value="UniProtKB-SubCell"/>
</dbReference>
<keyword evidence="6 11" id="KW-1133">Transmembrane helix</keyword>
<dbReference type="AlphaFoldDB" id="A0A8H2SN11"/>
<organism evidence="12">
    <name type="scientific">Zecheuna tonkinensis</name>
    <dbReference type="NCBI Taxonomy" id="2844956"/>
    <lineage>
        <taxon>Eukaryota</taxon>
        <taxon>Metazoa</taxon>
        <taxon>Ecdysozoa</taxon>
        <taxon>Arthropoda</taxon>
        <taxon>Hexapoda</taxon>
        <taxon>Insecta</taxon>
        <taxon>Pterygota</taxon>
        <taxon>Neoptera</taxon>
        <taxon>Paraneoptera</taxon>
        <taxon>Hemiptera</taxon>
        <taxon>Auchenorrhyncha</taxon>
        <taxon>Fulgoroidea</taxon>
        <taxon>Flatidae</taxon>
        <taxon>Flatidae incertae sedis</taxon>
        <taxon>Zecheuna</taxon>
    </lineage>
</organism>
<dbReference type="GO" id="GO:0008137">
    <property type="term" value="F:NADH dehydrogenase (ubiquinone) activity"/>
    <property type="evidence" value="ECO:0007669"/>
    <property type="project" value="UniProtKB-EC"/>
</dbReference>
<evidence type="ECO:0000256" key="1">
    <source>
        <dbReference type="ARBA" id="ARBA00004141"/>
    </source>
</evidence>
<accession>A0A8H2SN11</accession>
<evidence type="ECO:0000256" key="6">
    <source>
        <dbReference type="ARBA" id="ARBA00022989"/>
    </source>
</evidence>
<evidence type="ECO:0000256" key="3">
    <source>
        <dbReference type="ARBA" id="ARBA00016612"/>
    </source>
</evidence>
<name>A0A8H2SN11_9HEMI</name>
<keyword evidence="7" id="KW-0520">NAD</keyword>
<geneLocation type="mitochondrion" evidence="12"/>
<sequence length="91" mass="10869">MFLLLSFFIFFSGLLSLILVRKHYLMSLLSLEFFIISIYFMIYFFFFFFYDFYFLIIYLVLGVCEGVLGLSLLVFLVRSFSSDYVDSLVMC</sequence>
<evidence type="ECO:0000256" key="5">
    <source>
        <dbReference type="ARBA" id="ARBA00022967"/>
    </source>
</evidence>
<feature type="transmembrane region" description="Helical" evidence="11">
    <location>
        <begin position="55"/>
        <end position="77"/>
    </location>
</feature>
<evidence type="ECO:0000256" key="9">
    <source>
        <dbReference type="ARBA" id="ARBA00031586"/>
    </source>
</evidence>
<keyword evidence="8 11" id="KW-0472">Membrane</keyword>
<dbReference type="EMBL" id="MW872013">
    <property type="protein sequence ID" value="QWS05465.1"/>
    <property type="molecule type" value="Genomic_DNA"/>
</dbReference>
<dbReference type="Pfam" id="PF00420">
    <property type="entry name" value="Oxidored_q2"/>
    <property type="match status" value="1"/>
</dbReference>